<organism evidence="2">
    <name type="scientific">viral metagenome</name>
    <dbReference type="NCBI Taxonomy" id="1070528"/>
    <lineage>
        <taxon>unclassified sequences</taxon>
        <taxon>metagenomes</taxon>
        <taxon>organismal metagenomes</taxon>
    </lineage>
</organism>
<reference evidence="2" key="1">
    <citation type="submission" date="2020-03" db="EMBL/GenBank/DDBJ databases">
        <title>The deep terrestrial virosphere.</title>
        <authorList>
            <person name="Holmfeldt K."/>
            <person name="Nilsson E."/>
            <person name="Simone D."/>
            <person name="Lopez-Fernandez M."/>
            <person name="Wu X."/>
            <person name="de Brujin I."/>
            <person name="Lundin D."/>
            <person name="Andersson A."/>
            <person name="Bertilsson S."/>
            <person name="Dopson M."/>
        </authorList>
    </citation>
    <scope>NUCLEOTIDE SEQUENCE</scope>
    <source>
        <strain evidence="1">MM415A04150</strain>
        <strain evidence="2">MM415B05210</strain>
    </source>
</reference>
<protein>
    <submittedName>
        <fullName evidence="2">Uncharacterized protein</fullName>
    </submittedName>
</protein>
<evidence type="ECO:0000313" key="2">
    <source>
        <dbReference type="EMBL" id="QJA95728.1"/>
    </source>
</evidence>
<dbReference type="AlphaFoldDB" id="A0A6M3LSJ7"/>
<evidence type="ECO:0000313" key="1">
    <source>
        <dbReference type="EMBL" id="QJA69935.1"/>
    </source>
</evidence>
<gene>
    <name evidence="1" type="ORF">MM415A04150_0006</name>
    <name evidence="2" type="ORF">MM415B05210_0002</name>
</gene>
<accession>A0A6M3LSJ7</accession>
<dbReference type="EMBL" id="MT141749">
    <property type="protein sequence ID" value="QJA69935.1"/>
    <property type="molecule type" value="Genomic_DNA"/>
</dbReference>
<name>A0A6M3LSJ7_9ZZZZ</name>
<proteinExistence type="predicted"/>
<sequence length="46" mass="5159">MATIKEIVHKKCQHCSEPCKQLPTTDIIWCDYKAKPVKSAKKGGSK</sequence>
<dbReference type="EMBL" id="MT143339">
    <property type="protein sequence ID" value="QJA95728.1"/>
    <property type="molecule type" value="Genomic_DNA"/>
</dbReference>